<feature type="region of interest" description="Disordered" evidence="7">
    <location>
        <begin position="496"/>
        <end position="518"/>
    </location>
</feature>
<evidence type="ECO:0000256" key="5">
    <source>
        <dbReference type="ARBA" id="ARBA00022989"/>
    </source>
</evidence>
<dbReference type="GO" id="GO:0005524">
    <property type="term" value="F:ATP binding"/>
    <property type="evidence" value="ECO:0007669"/>
    <property type="project" value="UniProtKB-KW"/>
</dbReference>
<name>A0ABX7NHC6_9BACT</name>
<evidence type="ECO:0000256" key="4">
    <source>
        <dbReference type="ARBA" id="ARBA00022840"/>
    </source>
</evidence>
<evidence type="ECO:0000256" key="6">
    <source>
        <dbReference type="ARBA" id="ARBA00023136"/>
    </source>
</evidence>
<dbReference type="Gene3D" id="3.40.50.300">
    <property type="entry name" value="P-loop containing nucleotide triphosphate hydrolases"/>
    <property type="match status" value="1"/>
</dbReference>
<dbReference type="InterPro" id="IPR039421">
    <property type="entry name" value="Type_1_exporter"/>
</dbReference>
<evidence type="ECO:0000259" key="9">
    <source>
        <dbReference type="PROSITE" id="PS50893"/>
    </source>
</evidence>
<feature type="transmembrane region" description="Helical" evidence="8">
    <location>
        <begin position="427"/>
        <end position="456"/>
    </location>
</feature>
<keyword evidence="5 8" id="KW-1133">Transmembrane helix</keyword>
<protein>
    <submittedName>
        <fullName evidence="10">ABC transporter ATP-binding protein</fullName>
    </submittedName>
</protein>
<dbReference type="SUPFAM" id="SSF90123">
    <property type="entry name" value="ABC transporter transmembrane region"/>
    <property type="match status" value="1"/>
</dbReference>
<dbReference type="SMART" id="SM00382">
    <property type="entry name" value="AAA"/>
    <property type="match status" value="1"/>
</dbReference>
<evidence type="ECO:0000256" key="3">
    <source>
        <dbReference type="ARBA" id="ARBA00022741"/>
    </source>
</evidence>
<dbReference type="InterPro" id="IPR017871">
    <property type="entry name" value="ABC_transporter-like_CS"/>
</dbReference>
<feature type="transmembrane region" description="Helical" evidence="8">
    <location>
        <begin position="335"/>
        <end position="355"/>
    </location>
</feature>
<dbReference type="Pfam" id="PF00005">
    <property type="entry name" value="ABC_tran"/>
    <property type="match status" value="1"/>
</dbReference>
<evidence type="ECO:0000313" key="11">
    <source>
        <dbReference type="Proteomes" id="UP000663090"/>
    </source>
</evidence>
<dbReference type="InterPro" id="IPR027417">
    <property type="entry name" value="P-loop_NTPase"/>
</dbReference>
<dbReference type="InterPro" id="IPR036640">
    <property type="entry name" value="ABC1_TM_sf"/>
</dbReference>
<feature type="transmembrane region" description="Helical" evidence="8">
    <location>
        <begin position="204"/>
        <end position="225"/>
    </location>
</feature>
<evidence type="ECO:0000256" key="2">
    <source>
        <dbReference type="ARBA" id="ARBA00022692"/>
    </source>
</evidence>
<dbReference type="PANTHER" id="PTHR24221:SF654">
    <property type="entry name" value="ATP-BINDING CASSETTE SUB-FAMILY B MEMBER 6"/>
    <property type="match status" value="1"/>
</dbReference>
<accession>A0ABX7NHC6</accession>
<reference evidence="10 11" key="1">
    <citation type="submission" date="2021-02" db="EMBL/GenBank/DDBJ databases">
        <title>De Novo genome assembly of isolated myxobacteria.</title>
        <authorList>
            <person name="Stevens D.C."/>
        </authorList>
    </citation>
    <scope>NUCLEOTIDE SEQUENCE [LARGE SCALE GENOMIC DNA]</scope>
    <source>
        <strain evidence="10 11">SCHIC003</strain>
    </source>
</reference>
<keyword evidence="3" id="KW-0547">Nucleotide-binding</keyword>
<evidence type="ECO:0000256" key="8">
    <source>
        <dbReference type="SAM" id="Phobius"/>
    </source>
</evidence>
<feature type="domain" description="ABC transporter" evidence="9">
    <location>
        <begin position="523"/>
        <end position="721"/>
    </location>
</feature>
<dbReference type="SUPFAM" id="SSF52540">
    <property type="entry name" value="P-loop containing nucleoside triphosphate hydrolases"/>
    <property type="match status" value="1"/>
</dbReference>
<evidence type="ECO:0000256" key="7">
    <source>
        <dbReference type="SAM" id="MobiDB-lite"/>
    </source>
</evidence>
<gene>
    <name evidence="10" type="ORF">JY572_13355</name>
</gene>
<keyword evidence="4 10" id="KW-0067">ATP-binding</keyword>
<evidence type="ECO:0000313" key="10">
    <source>
        <dbReference type="EMBL" id="QSQ16972.1"/>
    </source>
</evidence>
<feature type="transmembrane region" description="Helical" evidence="8">
    <location>
        <begin position="462"/>
        <end position="482"/>
    </location>
</feature>
<dbReference type="InterPro" id="IPR003439">
    <property type="entry name" value="ABC_transporter-like_ATP-bd"/>
</dbReference>
<dbReference type="InterPro" id="IPR003593">
    <property type="entry name" value="AAA+_ATPase"/>
</dbReference>
<proteinExistence type="predicted"/>
<dbReference type="Gene3D" id="1.20.1560.10">
    <property type="entry name" value="ABC transporter type 1, transmembrane domain"/>
    <property type="match status" value="1"/>
</dbReference>
<dbReference type="PANTHER" id="PTHR24221">
    <property type="entry name" value="ATP-BINDING CASSETTE SUB-FAMILY B"/>
    <property type="match status" value="1"/>
</dbReference>
<organism evidence="10 11">
    <name type="scientific">Myxococcus landrumensis</name>
    <dbReference type="NCBI Taxonomy" id="2813577"/>
    <lineage>
        <taxon>Bacteria</taxon>
        <taxon>Pseudomonadati</taxon>
        <taxon>Myxococcota</taxon>
        <taxon>Myxococcia</taxon>
        <taxon>Myxococcales</taxon>
        <taxon>Cystobacterineae</taxon>
        <taxon>Myxococcaceae</taxon>
        <taxon>Myxococcus</taxon>
    </lineage>
</organism>
<keyword evidence="2 8" id="KW-0812">Transmembrane</keyword>
<keyword evidence="6 8" id="KW-0472">Membrane</keyword>
<dbReference type="Proteomes" id="UP000663090">
    <property type="component" value="Chromosome"/>
</dbReference>
<dbReference type="EMBL" id="CP071091">
    <property type="protein sequence ID" value="QSQ16972.1"/>
    <property type="molecule type" value="Genomic_DNA"/>
</dbReference>
<dbReference type="RefSeq" id="WP_206718608.1">
    <property type="nucleotide sequence ID" value="NZ_CP071091.1"/>
</dbReference>
<keyword evidence="11" id="KW-1185">Reference proteome</keyword>
<sequence length="722" mass="76871">MSTGTKSPLAGLGWAIQLGAEALEALARAAKLPLPRTAATVAGGAPEDLNRTGEWLDAVAQSQGLELDLRYTRHAEVESTLLRAAPALLDVFTDEEGLQLIALLSTSASRGTARILAPDETVRDIPLSLLTTSVQALVEWDLIPAVDRVLERTQLREPQRTRARRALLGAQLANTHLVAARTLRLPPGARLSHHLGALSAPSRVMLLLVLAVLIQGCVLAGWWLMGQGAFEGQLDTGWLWAWALMGLTAVPLQAALAWTQGTLALDLSALLRRRLLTGALSLPVDEARRGGIGEYVGRTFESAGMEQMALAGSFTSLLAVVDLSLAASVTMSGPAGWLGLIALGAYCAVLGVLVVRQSKLFQGWTESRVVMTHALIERMLGHRTRLAQEQPSRWHEEEDQELARYAEASERWDAGTARVMTLARRGLLPVAIIATLPGVLDGASTASIAVGVGAALLGARAVMSLAAGSLALVGARVLFASVRPMLDAARLAPGATSHDAEDAAPQVAPLTSTEPPPKDQSLLELRDVFFKHPTSPRAVLERTSLTLRPGERVLLEGSSGSGKSTLASILTGLRRQGSGVVLLRGLDMATWTPGGWGAQIAGAPQFHENHIISGTLAMNVLLGRAWPHTQDDLKLARELCEELGLGDLLQRMPAGVLQMVGERGWQLSHGEQSRIFVARALLQRVQVVVLDEAFGALDPVTMRKVMACVEARAPTLVVIAHP</sequence>
<dbReference type="PROSITE" id="PS00211">
    <property type="entry name" value="ABC_TRANSPORTER_1"/>
    <property type="match status" value="1"/>
</dbReference>
<dbReference type="PROSITE" id="PS50893">
    <property type="entry name" value="ABC_TRANSPORTER_2"/>
    <property type="match status" value="1"/>
</dbReference>
<feature type="transmembrane region" description="Helical" evidence="8">
    <location>
        <begin position="237"/>
        <end position="258"/>
    </location>
</feature>
<evidence type="ECO:0000256" key="1">
    <source>
        <dbReference type="ARBA" id="ARBA00004651"/>
    </source>
</evidence>
<comment type="subcellular location">
    <subcellularLocation>
        <location evidence="1">Cell membrane</location>
        <topology evidence="1">Multi-pass membrane protein</topology>
    </subcellularLocation>
</comment>